<dbReference type="EMBL" id="FRAF01000013">
    <property type="protein sequence ID" value="SHK41451.1"/>
    <property type="molecule type" value="Genomic_DNA"/>
</dbReference>
<comment type="subcellular location">
    <subcellularLocation>
        <location evidence="1 12">Cytoplasm</location>
    </subcellularLocation>
</comment>
<dbReference type="Pfam" id="PF00589">
    <property type="entry name" value="Phage_integrase"/>
    <property type="match status" value="1"/>
</dbReference>
<sequence length="401" mass="45940">MFVLFFNGVAFSLDGLHIYSMAAFLPTSHASSSSLYCCVDAYGRTYIRFYVQSIPTIVPLFFPIWQLTTILYGSVLKVQDSSFIYGIIFMRQKEKESWRTIKGVILMHSLVEQFINYLSVERGLSMNTLESYRRDLAGFQRFMDQKLKLSLEDALEEHLQAYLVELTQSGKASSTISRNIASIRSFYRFLASENRQVKNPAQRIVSPKMEKRLPKVLTEQEIRLLLEQPHVHTPAGCRDKAMLELLYATGLRVSELINMNLHDVNLSAGFTRCLGKGKKERIIPVGEIAQKALHRYIHTARPQLCKESSSSALFLNQQGKRISRQGFWKILKKYAYSAKISEEITPHMLRHSFATHLLEHGADLRAVQEMLGHADISTTQIYTHVTRSRMKEAYLLAHPRA</sequence>
<dbReference type="PANTHER" id="PTHR30349">
    <property type="entry name" value="PHAGE INTEGRASE-RELATED"/>
    <property type="match status" value="1"/>
</dbReference>
<proteinExistence type="inferred from homology"/>
<feature type="active site" evidence="12">
    <location>
        <position position="350"/>
    </location>
</feature>
<dbReference type="CDD" id="cd00798">
    <property type="entry name" value="INT_XerDC_C"/>
    <property type="match status" value="1"/>
</dbReference>
<keyword evidence="10 12" id="KW-0233">DNA recombination</keyword>
<dbReference type="HAMAP" id="MF_01807">
    <property type="entry name" value="Recomb_XerD"/>
    <property type="match status" value="1"/>
</dbReference>
<feature type="active site" evidence="12">
    <location>
        <position position="276"/>
    </location>
</feature>
<evidence type="ECO:0000256" key="9">
    <source>
        <dbReference type="ARBA" id="ARBA00023125"/>
    </source>
</evidence>
<dbReference type="HAMAP" id="MF_01808">
    <property type="entry name" value="Recomb_XerC_XerD"/>
    <property type="match status" value="1"/>
</dbReference>
<dbReference type="SUPFAM" id="SSF56349">
    <property type="entry name" value="DNA breaking-rejoining enzymes"/>
    <property type="match status" value="1"/>
</dbReference>
<dbReference type="InterPro" id="IPR013762">
    <property type="entry name" value="Integrase-like_cat_sf"/>
</dbReference>
<evidence type="ECO:0000256" key="1">
    <source>
        <dbReference type="ARBA" id="ARBA00004496"/>
    </source>
</evidence>
<accession>A0A1M6S9T7</accession>
<evidence type="ECO:0000256" key="3">
    <source>
        <dbReference type="ARBA" id="ARBA00010450"/>
    </source>
</evidence>
<dbReference type="GO" id="GO:0009037">
    <property type="term" value="F:tyrosine-based site-specific recombinase activity"/>
    <property type="evidence" value="ECO:0007669"/>
    <property type="project" value="UniProtKB-UniRule"/>
</dbReference>
<dbReference type="InterPro" id="IPR050090">
    <property type="entry name" value="Tyrosine_recombinase_XerCD"/>
</dbReference>
<comment type="function">
    <text evidence="12">Site-specific tyrosine recombinase, which acts by catalyzing the cutting and rejoining of the recombining DNA molecules. The XerC-XerD complex is essential to convert dimers of the bacterial chromosome into monomers to permit their segregation at cell division. It also contributes to the segregational stability of plasmids.</text>
</comment>
<comment type="similarity">
    <text evidence="2">Belongs to the 'phage' integrase family. XerC subfamily.</text>
</comment>
<dbReference type="InterPro" id="IPR044068">
    <property type="entry name" value="CB"/>
</dbReference>
<dbReference type="NCBIfam" id="TIGR02224">
    <property type="entry name" value="recomb_XerC"/>
    <property type="match status" value="1"/>
</dbReference>
<dbReference type="InterPro" id="IPR011010">
    <property type="entry name" value="DNA_brk_join_enz"/>
</dbReference>
<keyword evidence="6 12" id="KW-0132">Cell division</keyword>
<dbReference type="AlphaFoldDB" id="A0A1M6S9T7"/>
<keyword evidence="16" id="KW-1185">Reference proteome</keyword>
<dbReference type="GO" id="GO:0006313">
    <property type="term" value="P:DNA transposition"/>
    <property type="evidence" value="ECO:0007669"/>
    <property type="project" value="UniProtKB-UniRule"/>
</dbReference>
<feature type="active site" evidence="12">
    <location>
        <position position="252"/>
    </location>
</feature>
<evidence type="ECO:0000256" key="7">
    <source>
        <dbReference type="ARBA" id="ARBA00022829"/>
    </source>
</evidence>
<evidence type="ECO:0000256" key="10">
    <source>
        <dbReference type="ARBA" id="ARBA00023172"/>
    </source>
</evidence>
<dbReference type="GO" id="GO:0007059">
    <property type="term" value="P:chromosome segregation"/>
    <property type="evidence" value="ECO:0007669"/>
    <property type="project" value="UniProtKB-UniRule"/>
</dbReference>
<evidence type="ECO:0000256" key="4">
    <source>
        <dbReference type="ARBA" id="ARBA00015810"/>
    </source>
</evidence>
<dbReference type="NCBIfam" id="TIGR02225">
    <property type="entry name" value="recomb_XerD"/>
    <property type="match status" value="1"/>
</dbReference>
<evidence type="ECO:0000256" key="2">
    <source>
        <dbReference type="ARBA" id="ARBA00006657"/>
    </source>
</evidence>
<dbReference type="InterPro" id="IPR002104">
    <property type="entry name" value="Integrase_catalytic"/>
</dbReference>
<feature type="active site" evidence="12">
    <location>
        <position position="347"/>
    </location>
</feature>
<evidence type="ECO:0000256" key="6">
    <source>
        <dbReference type="ARBA" id="ARBA00022618"/>
    </source>
</evidence>
<dbReference type="PROSITE" id="PS51898">
    <property type="entry name" value="TYR_RECOMBINASE"/>
    <property type="match status" value="1"/>
</dbReference>
<dbReference type="Gene3D" id="1.10.150.130">
    <property type="match status" value="1"/>
</dbReference>
<keyword evidence="8 12" id="KW-0229">DNA integration</keyword>
<evidence type="ECO:0000256" key="5">
    <source>
        <dbReference type="ARBA" id="ARBA00022490"/>
    </source>
</evidence>
<organism evidence="15 16">
    <name type="scientific">Alicyclobacillus tolerans</name>
    <dbReference type="NCBI Taxonomy" id="90970"/>
    <lineage>
        <taxon>Bacteria</taxon>
        <taxon>Bacillati</taxon>
        <taxon>Bacillota</taxon>
        <taxon>Bacilli</taxon>
        <taxon>Bacillales</taxon>
        <taxon>Alicyclobacillaceae</taxon>
        <taxon>Alicyclobacillus</taxon>
    </lineage>
</organism>
<evidence type="ECO:0000259" key="14">
    <source>
        <dbReference type="PROSITE" id="PS51900"/>
    </source>
</evidence>
<dbReference type="NCBIfam" id="NF001399">
    <property type="entry name" value="PRK00283.1"/>
    <property type="match status" value="1"/>
</dbReference>
<comment type="subunit">
    <text evidence="12">Forms a cyclic heterotetrameric complex composed of two molecules of XerC and two molecules of XerD.</text>
</comment>
<dbReference type="STRING" id="1830138.SAMN05443507_11372"/>
<dbReference type="InterPro" id="IPR004107">
    <property type="entry name" value="Integrase_SAM-like_N"/>
</dbReference>
<dbReference type="InterPro" id="IPR010998">
    <property type="entry name" value="Integrase_recombinase_N"/>
</dbReference>
<keyword evidence="9 12" id="KW-0238">DNA-binding</keyword>
<dbReference type="GO" id="GO:0003677">
    <property type="term" value="F:DNA binding"/>
    <property type="evidence" value="ECO:0007669"/>
    <property type="project" value="UniProtKB-UniRule"/>
</dbReference>
<reference evidence="16" key="1">
    <citation type="submission" date="2016-11" db="EMBL/GenBank/DDBJ databases">
        <authorList>
            <person name="Varghese N."/>
            <person name="Submissions S."/>
        </authorList>
    </citation>
    <scope>NUCLEOTIDE SEQUENCE [LARGE SCALE GENOMIC DNA]</scope>
    <source>
        <strain evidence="16">USBA-503</strain>
    </source>
</reference>
<feature type="domain" description="Core-binding (CB)" evidence="14">
    <location>
        <begin position="105"/>
        <end position="191"/>
    </location>
</feature>
<feature type="active site" description="O-(3'-phospho-DNA)-tyrosine intermediate" evidence="12">
    <location>
        <position position="382"/>
    </location>
</feature>
<dbReference type="Proteomes" id="UP000184016">
    <property type="component" value="Unassembled WGS sequence"/>
</dbReference>
<evidence type="ECO:0000313" key="15">
    <source>
        <dbReference type="EMBL" id="SHK41451.1"/>
    </source>
</evidence>
<comment type="similarity">
    <text evidence="3 12">Belongs to the 'phage' integrase family. XerD subfamily.</text>
</comment>
<dbReference type="NCBIfam" id="NF040815">
    <property type="entry name" value="recomb_XerA_Arch"/>
    <property type="match status" value="1"/>
</dbReference>
<dbReference type="GO" id="GO:0051301">
    <property type="term" value="P:cell division"/>
    <property type="evidence" value="ECO:0007669"/>
    <property type="project" value="UniProtKB-UniRule"/>
</dbReference>
<evidence type="ECO:0000256" key="12">
    <source>
        <dbReference type="HAMAP-Rule" id="MF_01807"/>
    </source>
</evidence>
<evidence type="ECO:0000259" key="13">
    <source>
        <dbReference type="PROSITE" id="PS51898"/>
    </source>
</evidence>
<evidence type="ECO:0000313" key="16">
    <source>
        <dbReference type="Proteomes" id="UP000184016"/>
    </source>
</evidence>
<evidence type="ECO:0000256" key="8">
    <source>
        <dbReference type="ARBA" id="ARBA00022908"/>
    </source>
</evidence>
<feature type="domain" description="Tyr recombinase" evidence="13">
    <location>
        <begin position="212"/>
        <end position="395"/>
    </location>
</feature>
<name>A0A1M6S9T7_9BACL</name>
<protein>
    <recommendedName>
        <fullName evidence="4 12">Tyrosine recombinase XerD</fullName>
    </recommendedName>
</protein>
<feature type="active site" evidence="12">
    <location>
        <position position="373"/>
    </location>
</feature>
<keyword evidence="7 12" id="KW-0159">Chromosome partition</keyword>
<dbReference type="InterPro" id="IPR011932">
    <property type="entry name" value="Recomb_XerD"/>
</dbReference>
<dbReference type="PROSITE" id="PS51900">
    <property type="entry name" value="CB"/>
    <property type="match status" value="1"/>
</dbReference>
<dbReference type="InterPro" id="IPR011931">
    <property type="entry name" value="Recomb_XerC"/>
</dbReference>
<dbReference type="PANTHER" id="PTHR30349:SF81">
    <property type="entry name" value="TYROSINE RECOMBINASE XERC"/>
    <property type="match status" value="1"/>
</dbReference>
<keyword evidence="5 12" id="KW-0963">Cytoplasm</keyword>
<keyword evidence="11 12" id="KW-0131">Cell cycle</keyword>
<dbReference type="GO" id="GO:0005737">
    <property type="term" value="C:cytoplasm"/>
    <property type="evidence" value="ECO:0007669"/>
    <property type="project" value="UniProtKB-SubCell"/>
</dbReference>
<dbReference type="InterPro" id="IPR023009">
    <property type="entry name" value="Tyrosine_recombinase_XerC/XerD"/>
</dbReference>
<dbReference type="Gene3D" id="1.10.443.10">
    <property type="entry name" value="Intergrase catalytic core"/>
    <property type="match status" value="1"/>
</dbReference>
<evidence type="ECO:0000256" key="11">
    <source>
        <dbReference type="ARBA" id="ARBA00023306"/>
    </source>
</evidence>
<gene>
    <name evidence="12" type="primary">xerD</name>
    <name evidence="15" type="ORF">SAMN05443507_11372</name>
</gene>
<dbReference type="Pfam" id="PF02899">
    <property type="entry name" value="Phage_int_SAM_1"/>
    <property type="match status" value="1"/>
</dbReference>